<gene>
    <name evidence="6" type="ORF">UT64_C0042G0002</name>
</gene>
<proteinExistence type="inferred from homology"/>
<keyword evidence="3" id="KW-0547">Nucleotide-binding</keyword>
<dbReference type="InterPro" id="IPR017911">
    <property type="entry name" value="MacB-like_ATP-bd"/>
</dbReference>
<comment type="similarity">
    <text evidence="1">Belongs to the ABC transporter superfamily.</text>
</comment>
<dbReference type="Pfam" id="PF00005">
    <property type="entry name" value="ABC_tran"/>
    <property type="match status" value="1"/>
</dbReference>
<dbReference type="PANTHER" id="PTHR42798:SF7">
    <property type="entry name" value="ALPHA-D-RIBOSE 1-METHYLPHOSPHONATE 5-TRIPHOSPHATE SYNTHASE SUBUNIT PHNL"/>
    <property type="match status" value="1"/>
</dbReference>
<sequence length="445" mass="50108">MQPIIKVEHLDVIYFLGKSNEVRALSDINIEIYPEEFIIFFGPSGCGKSTLLYSIAGLETNIHGNIFIEDKNLALFDKKETLQLHRKTIGMIFQAFHLIPTLTVQKNVVLPQILTNANKKERTAKALELLEYFGVKAQAHKLPAELSGGQQQRVAIARSLINDPSILMADEPVGNLDSKSAQDVMDLLKNLNEKQKKTIILVTHNPAFLSYAHRVFYIKDGKIVETRVNSNVHGVSVPQAESVKHTISRDIELLINTFSSLSPNQIGNLLIPFKAKQIVSEALIGMTTEEVEKIEKKVENLLLTGIYDNESTFEFLDQGPDKGGVDMDKRTARKIADKIKDIVGEIKTLEAEENKVKMRISPDSGGEVMQVRHYLLDEFDIEIKNFITLEIINQAIKDRLTNVIDRDVFRKRLSLPVKRGGAGLNKRTAKKMAKRLELLILGKYK</sequence>
<evidence type="ECO:0000256" key="3">
    <source>
        <dbReference type="ARBA" id="ARBA00022741"/>
    </source>
</evidence>
<evidence type="ECO:0000313" key="7">
    <source>
        <dbReference type="Proteomes" id="UP000034137"/>
    </source>
</evidence>
<keyword evidence="2" id="KW-0813">Transport</keyword>
<dbReference type="GO" id="GO:0098796">
    <property type="term" value="C:membrane protein complex"/>
    <property type="evidence" value="ECO:0007669"/>
    <property type="project" value="UniProtKB-ARBA"/>
</dbReference>
<dbReference type="GO" id="GO:0005524">
    <property type="term" value="F:ATP binding"/>
    <property type="evidence" value="ECO:0007669"/>
    <property type="project" value="UniProtKB-KW"/>
</dbReference>
<keyword evidence="4 6" id="KW-0067">ATP-binding</keyword>
<dbReference type="InterPro" id="IPR003593">
    <property type="entry name" value="AAA+_ATPase"/>
</dbReference>
<evidence type="ECO:0000256" key="1">
    <source>
        <dbReference type="ARBA" id="ARBA00005417"/>
    </source>
</evidence>
<comment type="caution">
    <text evidence="6">The sequence shown here is derived from an EMBL/GenBank/DDBJ whole genome shotgun (WGS) entry which is preliminary data.</text>
</comment>
<dbReference type="PROSITE" id="PS50893">
    <property type="entry name" value="ABC_TRANSPORTER_2"/>
    <property type="match status" value="1"/>
</dbReference>
<dbReference type="PROSITE" id="PS00211">
    <property type="entry name" value="ABC_TRANSPORTER_1"/>
    <property type="match status" value="1"/>
</dbReference>
<dbReference type="InterPro" id="IPR027417">
    <property type="entry name" value="P-loop_NTPase"/>
</dbReference>
<accession>A0A0G0SBK8</accession>
<evidence type="ECO:0000256" key="2">
    <source>
        <dbReference type="ARBA" id="ARBA00022448"/>
    </source>
</evidence>
<dbReference type="SUPFAM" id="SSF52540">
    <property type="entry name" value="P-loop containing nucleoside triphosphate hydrolases"/>
    <property type="match status" value="1"/>
</dbReference>
<dbReference type="GO" id="GO:0022857">
    <property type="term" value="F:transmembrane transporter activity"/>
    <property type="evidence" value="ECO:0007669"/>
    <property type="project" value="UniProtKB-ARBA"/>
</dbReference>
<dbReference type="FunFam" id="3.40.50.300:FF:000032">
    <property type="entry name" value="Export ABC transporter ATP-binding protein"/>
    <property type="match status" value="1"/>
</dbReference>
<organism evidence="6 7">
    <name type="scientific">Candidatus Falkowbacteria bacterium GW2011_GWF2_39_8</name>
    <dbReference type="NCBI Taxonomy" id="1618642"/>
    <lineage>
        <taxon>Bacteria</taxon>
        <taxon>Candidatus Falkowiibacteriota</taxon>
    </lineage>
</organism>
<dbReference type="Proteomes" id="UP000034137">
    <property type="component" value="Unassembled WGS sequence"/>
</dbReference>
<dbReference type="GO" id="GO:0016887">
    <property type="term" value="F:ATP hydrolysis activity"/>
    <property type="evidence" value="ECO:0007669"/>
    <property type="project" value="InterPro"/>
</dbReference>
<name>A0A0G0SBK8_9BACT</name>
<dbReference type="InterPro" id="IPR003439">
    <property type="entry name" value="ABC_transporter-like_ATP-bd"/>
</dbReference>
<evidence type="ECO:0000259" key="5">
    <source>
        <dbReference type="PROSITE" id="PS50893"/>
    </source>
</evidence>
<protein>
    <submittedName>
        <fullName evidence="6">ABC transporter, ATP-binding protein</fullName>
    </submittedName>
</protein>
<dbReference type="SMART" id="SM00382">
    <property type="entry name" value="AAA"/>
    <property type="match status" value="1"/>
</dbReference>
<feature type="domain" description="ABC transporter" evidence="5">
    <location>
        <begin position="7"/>
        <end position="245"/>
    </location>
</feature>
<dbReference type="CDD" id="cd03255">
    <property type="entry name" value="ABC_MJ0796_LolCDE_FtsE"/>
    <property type="match status" value="1"/>
</dbReference>
<dbReference type="InterPro" id="IPR017871">
    <property type="entry name" value="ABC_transporter-like_CS"/>
</dbReference>
<evidence type="ECO:0000313" key="6">
    <source>
        <dbReference type="EMBL" id="KKR32095.1"/>
    </source>
</evidence>
<dbReference type="Gene3D" id="3.40.50.300">
    <property type="entry name" value="P-loop containing nucleotide triphosphate hydrolases"/>
    <property type="match status" value="1"/>
</dbReference>
<dbReference type="EMBL" id="LBXO01000042">
    <property type="protein sequence ID" value="KKR32095.1"/>
    <property type="molecule type" value="Genomic_DNA"/>
</dbReference>
<reference evidence="6 7" key="1">
    <citation type="journal article" date="2015" name="Nature">
        <title>rRNA introns, odd ribosomes, and small enigmatic genomes across a large radiation of phyla.</title>
        <authorList>
            <person name="Brown C.T."/>
            <person name="Hug L.A."/>
            <person name="Thomas B.C."/>
            <person name="Sharon I."/>
            <person name="Castelle C.J."/>
            <person name="Singh A."/>
            <person name="Wilkins M.J."/>
            <person name="Williams K.H."/>
            <person name="Banfield J.F."/>
        </authorList>
    </citation>
    <scope>NUCLEOTIDE SEQUENCE [LARGE SCALE GENOMIC DNA]</scope>
</reference>
<dbReference type="AlphaFoldDB" id="A0A0G0SBK8"/>
<evidence type="ECO:0000256" key="4">
    <source>
        <dbReference type="ARBA" id="ARBA00022840"/>
    </source>
</evidence>
<dbReference type="PANTHER" id="PTHR42798">
    <property type="entry name" value="LIPOPROTEIN-RELEASING SYSTEM ATP-BINDING PROTEIN LOLD"/>
    <property type="match status" value="1"/>
</dbReference>